<evidence type="ECO:0000256" key="2">
    <source>
        <dbReference type="SAM" id="Phobius"/>
    </source>
</evidence>
<keyword evidence="4" id="KW-1185">Reference proteome</keyword>
<proteinExistence type="predicted"/>
<evidence type="ECO:0000256" key="1">
    <source>
        <dbReference type="SAM" id="MobiDB-lite"/>
    </source>
</evidence>
<feature type="transmembrane region" description="Helical" evidence="2">
    <location>
        <begin position="12"/>
        <end position="33"/>
    </location>
</feature>
<keyword evidence="2" id="KW-1133">Transmembrane helix</keyword>
<protein>
    <submittedName>
        <fullName evidence="3">Uncharacterized protein</fullName>
    </submittedName>
</protein>
<feature type="region of interest" description="Disordered" evidence="1">
    <location>
        <begin position="138"/>
        <end position="206"/>
    </location>
</feature>
<gene>
    <name evidence="3" type="ORF">RFI_12180</name>
</gene>
<organism evidence="3 4">
    <name type="scientific">Reticulomyxa filosa</name>
    <dbReference type="NCBI Taxonomy" id="46433"/>
    <lineage>
        <taxon>Eukaryota</taxon>
        <taxon>Sar</taxon>
        <taxon>Rhizaria</taxon>
        <taxon>Retaria</taxon>
        <taxon>Foraminifera</taxon>
        <taxon>Monothalamids</taxon>
        <taxon>Reticulomyxidae</taxon>
        <taxon>Reticulomyxa</taxon>
    </lineage>
</organism>
<feature type="compositionally biased region" description="Basic and acidic residues" evidence="1">
    <location>
        <begin position="138"/>
        <end position="158"/>
    </location>
</feature>
<evidence type="ECO:0000313" key="3">
    <source>
        <dbReference type="EMBL" id="ETO24961.1"/>
    </source>
</evidence>
<feature type="compositionally biased region" description="Polar residues" evidence="1">
    <location>
        <begin position="194"/>
        <end position="206"/>
    </location>
</feature>
<dbReference type="Proteomes" id="UP000023152">
    <property type="component" value="Unassembled WGS sequence"/>
</dbReference>
<evidence type="ECO:0000313" key="4">
    <source>
        <dbReference type="Proteomes" id="UP000023152"/>
    </source>
</evidence>
<reference evidence="3 4" key="1">
    <citation type="journal article" date="2013" name="Curr. Biol.">
        <title>The Genome of the Foraminiferan Reticulomyxa filosa.</title>
        <authorList>
            <person name="Glockner G."/>
            <person name="Hulsmann N."/>
            <person name="Schleicher M."/>
            <person name="Noegel A.A."/>
            <person name="Eichinger L."/>
            <person name="Gallinger C."/>
            <person name="Pawlowski J."/>
            <person name="Sierra R."/>
            <person name="Euteneuer U."/>
            <person name="Pillet L."/>
            <person name="Moustafa A."/>
            <person name="Platzer M."/>
            <person name="Groth M."/>
            <person name="Szafranski K."/>
            <person name="Schliwa M."/>
        </authorList>
    </citation>
    <scope>NUCLEOTIDE SEQUENCE [LARGE SCALE GENOMIC DNA]</scope>
</reference>
<feature type="compositionally biased region" description="Basic and acidic residues" evidence="1">
    <location>
        <begin position="168"/>
        <end position="180"/>
    </location>
</feature>
<keyword evidence="2" id="KW-0812">Transmembrane</keyword>
<comment type="caution">
    <text evidence="3">The sequence shown here is derived from an EMBL/GenBank/DDBJ whole genome shotgun (WGS) entry which is preliminary data.</text>
</comment>
<accession>X6NG66</accession>
<dbReference type="EMBL" id="ASPP01008831">
    <property type="protein sequence ID" value="ETO24961.1"/>
    <property type="molecule type" value="Genomic_DNA"/>
</dbReference>
<name>X6NG66_RETFI</name>
<keyword evidence="2" id="KW-0472">Membrane</keyword>
<sequence length="243" mass="28393">MSAKSKASKWYVCSLCGFLGIVVMLLIYMSHFGGMKSTVVSRQLQEPSNKGSRWDQQLATAHKDANQVQDEQHYANANVERGREEGAKGVDNQRMEISKQQNWNDDKINQGRLKHRDEMPKRDVFDRRDNDRVIAPDLSDRFPKRDNFEGHGQSRDYRLGNTIDDDTGVARREDGRDHFTSRMKQQPHKYRYDSSPNNEDPNSFQRNWDFVDDQRKSNFFLDDQAQLNSEQIADFSSFFVFLL</sequence>
<dbReference type="AlphaFoldDB" id="X6NG66"/>